<dbReference type="EMBL" id="CP171742">
    <property type="protein sequence ID" value="XKR68798.1"/>
    <property type="molecule type" value="Genomic_DNA"/>
</dbReference>
<dbReference type="Proteomes" id="UP001234913">
    <property type="component" value="Chromosome"/>
</dbReference>
<evidence type="ECO:0000313" key="2">
    <source>
        <dbReference type="Proteomes" id="UP001234913"/>
    </source>
</evidence>
<organism evidence="1 2">
    <name type="scientific">Staphylococcus hyicus</name>
    <dbReference type="NCBI Taxonomy" id="1284"/>
    <lineage>
        <taxon>Bacteria</taxon>
        <taxon>Bacillati</taxon>
        <taxon>Bacillota</taxon>
        <taxon>Bacilli</taxon>
        <taxon>Bacillales</taxon>
        <taxon>Staphylococcaceae</taxon>
        <taxon>Staphylococcus</taxon>
    </lineage>
</organism>
<keyword evidence="2" id="KW-1185">Reference proteome</keyword>
<gene>
    <name evidence="1" type="ORF">QUC96_010145</name>
</gene>
<evidence type="ECO:0000313" key="1">
    <source>
        <dbReference type="EMBL" id="XKR68798.1"/>
    </source>
</evidence>
<accession>A0ACD5FLD4</accession>
<protein>
    <submittedName>
        <fullName evidence="1">Uncharacterized protein</fullName>
    </submittedName>
</protein>
<sequence length="130" mass="15547">MIKIYKNDNDELECHVKYAGFDFKFQCIKDCYGATYEGSNSEEYRLFERNIDTNNEILNNLQDVMYDIVSVNNWSEEFLEKQDDMNGHVMVTTEYFNQIERKAKTFEVILQAIEFHNILHDSESFKEEDK</sequence>
<proteinExistence type="predicted"/>
<reference evidence="1" key="1">
    <citation type="submission" date="2024-09" db="EMBL/GenBank/DDBJ databases">
        <authorList>
            <person name="Gagne-Thivierge C."/>
        </authorList>
    </citation>
    <scope>NUCLEOTIDE SEQUENCE</scope>
    <source>
        <strain evidence="1">SC310</strain>
    </source>
</reference>
<name>A0ACD5FLD4_STAHY</name>